<reference evidence="2 3" key="1">
    <citation type="journal article" date="2012" name="J. Bacteriol.">
        <title>Draft Genome Sequence of Novosphingobium nitrogenifigens Y88T.</title>
        <authorList>
            <person name="Strabala T.J."/>
            <person name="Macdonald L."/>
            <person name="Liu V."/>
            <person name="Smit A.M."/>
        </authorList>
    </citation>
    <scope>NUCLEOTIDE SEQUENCE [LARGE SCALE GENOMIC DNA]</scope>
    <source>
        <strain evidence="2 3">DSM 19370</strain>
    </source>
</reference>
<evidence type="ECO:0000313" key="2">
    <source>
        <dbReference type="EMBL" id="EGD58313.1"/>
    </source>
</evidence>
<keyword evidence="1" id="KW-1133">Transmembrane helix</keyword>
<evidence type="ECO:0000256" key="1">
    <source>
        <dbReference type="SAM" id="Phobius"/>
    </source>
</evidence>
<feature type="transmembrane region" description="Helical" evidence="1">
    <location>
        <begin position="36"/>
        <end position="53"/>
    </location>
</feature>
<dbReference type="AlphaFoldDB" id="F1ZAQ0"/>
<keyword evidence="1" id="KW-0812">Transmembrane</keyword>
<protein>
    <submittedName>
        <fullName evidence="2">Uncharacterized protein</fullName>
    </submittedName>
</protein>
<keyword evidence="1" id="KW-0472">Membrane</keyword>
<dbReference type="InParanoid" id="F1ZAQ0"/>
<dbReference type="EMBL" id="AEWJ01000043">
    <property type="protein sequence ID" value="EGD58313.1"/>
    <property type="molecule type" value="Genomic_DNA"/>
</dbReference>
<keyword evidence="3" id="KW-1185">Reference proteome</keyword>
<dbReference type="HOGENOM" id="CLU_2586225_0_0_5"/>
<evidence type="ECO:0000313" key="3">
    <source>
        <dbReference type="Proteomes" id="UP000004728"/>
    </source>
</evidence>
<organism evidence="2 3">
    <name type="scientific">Novosphingobium nitrogenifigens DSM 19370</name>
    <dbReference type="NCBI Taxonomy" id="983920"/>
    <lineage>
        <taxon>Bacteria</taxon>
        <taxon>Pseudomonadati</taxon>
        <taxon>Pseudomonadota</taxon>
        <taxon>Alphaproteobacteria</taxon>
        <taxon>Sphingomonadales</taxon>
        <taxon>Sphingomonadaceae</taxon>
        <taxon>Novosphingobium</taxon>
    </lineage>
</organism>
<dbReference type="RefSeq" id="WP_008067013.1">
    <property type="nucleotide sequence ID" value="NZ_GL876926.1"/>
</dbReference>
<comment type="caution">
    <text evidence="2">The sequence shown here is derived from an EMBL/GenBank/DDBJ whole genome shotgun (WGS) entry which is preliminary data.</text>
</comment>
<sequence length="80" mass="8773">MVGLVLIALFWLMRLAALVIALMTGVALARGHARRTALLGTLATFLVLGYGVYRAHMALTDWYCATDRHPDACRSLLGRD</sequence>
<feature type="transmembrane region" description="Helical" evidence="1">
    <location>
        <begin position="6"/>
        <end position="29"/>
    </location>
</feature>
<accession>F1ZAQ0</accession>
<dbReference type="Proteomes" id="UP000004728">
    <property type="component" value="Unassembled WGS sequence"/>
</dbReference>
<proteinExistence type="predicted"/>
<name>F1ZAQ0_9SPHN</name>
<gene>
    <name evidence="2" type="ORF">Y88_0367</name>
</gene>